<gene>
    <name evidence="1" type="ORF">NITLEN_50208</name>
</gene>
<proteinExistence type="predicted"/>
<protein>
    <submittedName>
        <fullName evidence="1">Glycosyl transferase, group 1</fullName>
    </submittedName>
</protein>
<reference evidence="2" key="1">
    <citation type="submission" date="2018-04" db="EMBL/GenBank/DDBJ databases">
        <authorList>
            <person name="Lucker S."/>
            <person name="Sakoula D."/>
        </authorList>
    </citation>
    <scope>NUCLEOTIDE SEQUENCE [LARGE SCALE GENOMIC DNA]</scope>
</reference>
<evidence type="ECO:0000313" key="2">
    <source>
        <dbReference type="Proteomes" id="UP000248168"/>
    </source>
</evidence>
<dbReference type="SUPFAM" id="SSF53756">
    <property type="entry name" value="UDP-Glycosyltransferase/glycogen phosphorylase"/>
    <property type="match status" value="1"/>
</dbReference>
<organism evidence="1 2">
    <name type="scientific">Nitrospira lenta</name>
    <dbReference type="NCBI Taxonomy" id="1436998"/>
    <lineage>
        <taxon>Bacteria</taxon>
        <taxon>Pseudomonadati</taxon>
        <taxon>Nitrospirota</taxon>
        <taxon>Nitrospiria</taxon>
        <taxon>Nitrospirales</taxon>
        <taxon>Nitrospiraceae</taxon>
        <taxon>Nitrospira</taxon>
    </lineage>
</organism>
<name>A0A330L860_9BACT</name>
<dbReference type="AlphaFoldDB" id="A0A330L860"/>
<keyword evidence="1" id="KW-0808">Transferase</keyword>
<dbReference type="RefSeq" id="WP_219999466.1">
    <property type="nucleotide sequence ID" value="NZ_OUNR01000018.1"/>
</dbReference>
<accession>A0A330L860</accession>
<dbReference type="EMBL" id="OUNR01000018">
    <property type="protein sequence ID" value="SPP66168.1"/>
    <property type="molecule type" value="Genomic_DNA"/>
</dbReference>
<evidence type="ECO:0000313" key="1">
    <source>
        <dbReference type="EMBL" id="SPP66168.1"/>
    </source>
</evidence>
<dbReference type="GO" id="GO:0016740">
    <property type="term" value="F:transferase activity"/>
    <property type="evidence" value="ECO:0007669"/>
    <property type="project" value="UniProtKB-KW"/>
</dbReference>
<dbReference type="InParanoid" id="A0A330L860"/>
<dbReference type="Gene3D" id="3.40.50.2000">
    <property type="entry name" value="Glycogen Phosphorylase B"/>
    <property type="match status" value="1"/>
</dbReference>
<dbReference type="Proteomes" id="UP000248168">
    <property type="component" value="Unassembled WGS sequence"/>
</dbReference>
<keyword evidence="2" id="KW-1185">Reference proteome</keyword>
<sequence>MRPVHARASWIQALKSSKPYVLASVMKSALARSRQDLGQEMVDRVVVSLEPDGPSKGTVLLSHVVRAFLLDPGQPIPMEHHNYWVALQMAKTFLDLGYGVDVINFNNSNFWPRKPYALFVDTRWNFERLATVMNPDCIKVLHIDTAHPLFHNAAEARRLLELQQRRGVTLKPWRFMMPHLGIEHADYATMNGNQFSIDTFAYAKKRIFPVPVAAPVLYPWPGGKDWEGCRNHFLWLNSGGLVHKGLDLILEAFADMPECHLTICGPVKGEKDFERVYHKELYETANIHTVGWIKVDSARFVELADRCAGILSASCSESRSGSVIGGMHAGLIPIVSYESGVDVDDFGVELSRSSVDDIKSAVRRVAGLSGSELQGMARRAWESARAHHTRDRWTHVYRNAIETILDLHREQGRIGESSRLPRTFPVQ</sequence>